<evidence type="ECO:0000313" key="8">
    <source>
        <dbReference type="EMBL" id="MEK8034124.1"/>
    </source>
</evidence>
<feature type="transmembrane region" description="Helical" evidence="6">
    <location>
        <begin position="82"/>
        <end position="102"/>
    </location>
</feature>
<feature type="transmembrane region" description="Helical" evidence="6">
    <location>
        <begin position="50"/>
        <end position="70"/>
    </location>
</feature>
<feature type="transmembrane region" description="Helical" evidence="6">
    <location>
        <begin position="140"/>
        <end position="160"/>
    </location>
</feature>
<proteinExistence type="inferred from homology"/>
<evidence type="ECO:0000256" key="6">
    <source>
        <dbReference type="SAM" id="Phobius"/>
    </source>
</evidence>
<evidence type="ECO:0000256" key="3">
    <source>
        <dbReference type="ARBA" id="ARBA00022692"/>
    </source>
</evidence>
<evidence type="ECO:0000313" key="9">
    <source>
        <dbReference type="Proteomes" id="UP001371218"/>
    </source>
</evidence>
<feature type="transmembrane region" description="Helical" evidence="6">
    <location>
        <begin position="287"/>
        <end position="305"/>
    </location>
</feature>
<keyword evidence="5 6" id="KW-0472">Membrane</keyword>
<comment type="caution">
    <text evidence="8">The sequence shown here is derived from an EMBL/GenBank/DDBJ whole genome shotgun (WGS) entry which is preliminary data.</text>
</comment>
<dbReference type="PANTHER" id="PTHR32322">
    <property type="entry name" value="INNER MEMBRANE TRANSPORTER"/>
    <property type="match status" value="1"/>
</dbReference>
<dbReference type="EMBL" id="JBBUTG010000025">
    <property type="protein sequence ID" value="MEK8034124.1"/>
    <property type="molecule type" value="Genomic_DNA"/>
</dbReference>
<comment type="subcellular location">
    <subcellularLocation>
        <location evidence="1">Membrane</location>
        <topology evidence="1">Multi-pass membrane protein</topology>
    </subcellularLocation>
</comment>
<feature type="transmembrane region" description="Helical" evidence="6">
    <location>
        <begin position="198"/>
        <end position="220"/>
    </location>
</feature>
<dbReference type="InterPro" id="IPR000620">
    <property type="entry name" value="EamA_dom"/>
</dbReference>
<accession>A0ABU9BYD5</accession>
<dbReference type="Proteomes" id="UP001371218">
    <property type="component" value="Unassembled WGS sequence"/>
</dbReference>
<feature type="transmembrane region" description="Helical" evidence="6">
    <location>
        <begin position="114"/>
        <end position="133"/>
    </location>
</feature>
<evidence type="ECO:0000256" key="5">
    <source>
        <dbReference type="ARBA" id="ARBA00023136"/>
    </source>
</evidence>
<dbReference type="InterPro" id="IPR037185">
    <property type="entry name" value="EmrE-like"/>
</dbReference>
<feature type="domain" description="EamA" evidence="7">
    <location>
        <begin position="22"/>
        <end position="154"/>
    </location>
</feature>
<organism evidence="8 9">
    <name type="scientific">Ideonella lacteola</name>
    <dbReference type="NCBI Taxonomy" id="2984193"/>
    <lineage>
        <taxon>Bacteria</taxon>
        <taxon>Pseudomonadati</taxon>
        <taxon>Pseudomonadota</taxon>
        <taxon>Betaproteobacteria</taxon>
        <taxon>Burkholderiales</taxon>
        <taxon>Sphaerotilaceae</taxon>
        <taxon>Ideonella</taxon>
    </lineage>
</organism>
<protein>
    <submittedName>
        <fullName evidence="8">DMT family transporter</fullName>
    </submittedName>
</protein>
<gene>
    <name evidence="8" type="ORF">AACH06_25140</name>
</gene>
<keyword evidence="9" id="KW-1185">Reference proteome</keyword>
<keyword evidence="4 6" id="KW-1133">Transmembrane helix</keyword>
<dbReference type="RefSeq" id="WP_341428552.1">
    <property type="nucleotide sequence ID" value="NZ_JBBUTG010000025.1"/>
</dbReference>
<reference evidence="8 9" key="1">
    <citation type="submission" date="2024-04" db="EMBL/GenBank/DDBJ databases">
        <title>Novel species of the genus Ideonella isolated from streams.</title>
        <authorList>
            <person name="Lu H."/>
        </authorList>
    </citation>
    <scope>NUCLEOTIDE SEQUENCE [LARGE SCALE GENOMIC DNA]</scope>
    <source>
        <strain evidence="8 9">DXS29W</strain>
    </source>
</reference>
<keyword evidence="3 6" id="KW-0812">Transmembrane</keyword>
<feature type="transmembrane region" description="Helical" evidence="6">
    <location>
        <begin position="232"/>
        <end position="252"/>
    </location>
</feature>
<evidence type="ECO:0000256" key="2">
    <source>
        <dbReference type="ARBA" id="ARBA00007362"/>
    </source>
</evidence>
<dbReference type="InterPro" id="IPR050638">
    <property type="entry name" value="AA-Vitamin_Transporters"/>
</dbReference>
<feature type="transmembrane region" description="Helical" evidence="6">
    <location>
        <begin position="21"/>
        <end position="44"/>
    </location>
</feature>
<evidence type="ECO:0000259" key="7">
    <source>
        <dbReference type="Pfam" id="PF00892"/>
    </source>
</evidence>
<dbReference type="SUPFAM" id="SSF103481">
    <property type="entry name" value="Multidrug resistance efflux transporter EmrE"/>
    <property type="match status" value="2"/>
</dbReference>
<feature type="domain" description="EamA" evidence="7">
    <location>
        <begin position="169"/>
        <end position="303"/>
    </location>
</feature>
<name>A0ABU9BYD5_9BURK</name>
<dbReference type="Pfam" id="PF00892">
    <property type="entry name" value="EamA"/>
    <property type="match status" value="2"/>
</dbReference>
<comment type="similarity">
    <text evidence="2">Belongs to the EamA transporter family.</text>
</comment>
<evidence type="ECO:0000256" key="1">
    <source>
        <dbReference type="ARBA" id="ARBA00004141"/>
    </source>
</evidence>
<evidence type="ECO:0000256" key="4">
    <source>
        <dbReference type="ARBA" id="ARBA00022989"/>
    </source>
</evidence>
<dbReference type="PANTHER" id="PTHR32322:SF2">
    <property type="entry name" value="EAMA DOMAIN-CONTAINING PROTEIN"/>
    <property type="match status" value="1"/>
</dbReference>
<feature type="transmembrane region" description="Helical" evidence="6">
    <location>
        <begin position="166"/>
        <end position="186"/>
    </location>
</feature>
<feature type="transmembrane region" description="Helical" evidence="6">
    <location>
        <begin position="264"/>
        <end position="281"/>
    </location>
</feature>
<sequence>MSPTRSSSTLPSHHAARDALMGPWLCGLAMVLVGSTVVVSRLIGDAIEPFLATALRHAAALPVFLLMMFARREAWPRVGWRDGALLLVQAAAGSVGYTVLLIEGVQRCGPADAGIVAGTLPAVSALVCAGWLGERPGWRLWAAIALATVGVLAVAASPAAGEAAPLRWLGIALVLAAIGCESLFILANKRLSMPISPLALSTLMSAGGLLLCLVPAAWAWGSSPTVWTADAVSAVLYYAWVPTVGGFLLWYAGSARTTGTRASLATAWLPVSALMLSALWFGEPIRAVQWMGLGCVLAAVVLAALDSHAA</sequence>